<dbReference type="Proteomes" id="UP000094526">
    <property type="component" value="Unassembled WGS sequence"/>
</dbReference>
<evidence type="ECO:0000313" key="2">
    <source>
        <dbReference type="Proteomes" id="UP000094526"/>
    </source>
</evidence>
<organism evidence="1 2">
    <name type="scientific">Cladophialophora carrionii</name>
    <dbReference type="NCBI Taxonomy" id="86049"/>
    <lineage>
        <taxon>Eukaryota</taxon>
        <taxon>Fungi</taxon>
        <taxon>Dikarya</taxon>
        <taxon>Ascomycota</taxon>
        <taxon>Pezizomycotina</taxon>
        <taxon>Eurotiomycetes</taxon>
        <taxon>Chaetothyriomycetidae</taxon>
        <taxon>Chaetothyriales</taxon>
        <taxon>Herpotrichiellaceae</taxon>
        <taxon>Cladophialophora</taxon>
    </lineage>
</organism>
<evidence type="ECO:0000313" key="1">
    <source>
        <dbReference type="EMBL" id="OCT45616.1"/>
    </source>
</evidence>
<gene>
    <name evidence="1" type="ORF">CLCR_01753</name>
</gene>
<protein>
    <submittedName>
        <fullName evidence="1">Uncharacterized protein</fullName>
    </submittedName>
</protein>
<dbReference type="VEuPathDB" id="FungiDB:CLCR_01753"/>
<name>A0A1C1CAV3_9EURO</name>
<keyword evidence="2" id="KW-1185">Reference proteome</keyword>
<comment type="caution">
    <text evidence="1">The sequence shown here is derived from an EMBL/GenBank/DDBJ whole genome shotgun (WGS) entry which is preliminary data.</text>
</comment>
<dbReference type="EMBL" id="LGRB01000019">
    <property type="protein sequence ID" value="OCT45616.1"/>
    <property type="molecule type" value="Genomic_DNA"/>
</dbReference>
<accession>A0A1C1CAV3</accession>
<sequence>MWQYEYNRRYRVGPQPTDVAIVSPVRSPDPNLSLVEKTGEPELDSSTRELFLVEGFAHRSPEALDLVAGGSSRAPAKDKVDHRDIGAICVEGTLVALLEVAA</sequence>
<dbReference type="AlphaFoldDB" id="A0A1C1CAV3"/>
<proteinExistence type="predicted"/>
<reference evidence="2" key="1">
    <citation type="submission" date="2015-07" db="EMBL/GenBank/DDBJ databases">
        <authorList>
            <person name="Teixeira M.M."/>
            <person name="Souza R.C."/>
            <person name="Almeida L.G."/>
            <person name="Vicente V.A."/>
            <person name="de Hoog S."/>
            <person name="Bocca A.L."/>
            <person name="de Almeida S.R."/>
            <person name="Vasconcelos A.T."/>
            <person name="Felipe M.S."/>
        </authorList>
    </citation>
    <scope>NUCLEOTIDE SEQUENCE [LARGE SCALE GENOMIC DNA]</scope>
    <source>
        <strain evidence="2">KSF</strain>
    </source>
</reference>